<dbReference type="Pfam" id="PF07730">
    <property type="entry name" value="HisKA_3"/>
    <property type="match status" value="1"/>
</dbReference>
<proteinExistence type="predicted"/>
<keyword evidence="7" id="KW-0067">ATP-binding</keyword>
<dbReference type="RefSeq" id="WP_014782122.1">
    <property type="nucleotide sequence ID" value="NC_018013.1"/>
</dbReference>
<dbReference type="GO" id="GO:0000155">
    <property type="term" value="F:phosphorelay sensor kinase activity"/>
    <property type="evidence" value="ECO:0007669"/>
    <property type="project" value="InterPro"/>
</dbReference>
<organism evidence="11 12">
    <name type="scientific">Aequorivita sublithincola (strain DSM 14238 / LMG 21431 / ACAM 643 / 9-3)</name>
    <dbReference type="NCBI Taxonomy" id="746697"/>
    <lineage>
        <taxon>Bacteria</taxon>
        <taxon>Pseudomonadati</taxon>
        <taxon>Bacteroidota</taxon>
        <taxon>Flavobacteriia</taxon>
        <taxon>Flavobacteriales</taxon>
        <taxon>Flavobacteriaceae</taxon>
        <taxon>Aequorivita</taxon>
    </lineage>
</organism>
<feature type="domain" description="Histidine kinase" evidence="10">
    <location>
        <begin position="866"/>
        <end position="954"/>
    </location>
</feature>
<dbReference type="eggNOG" id="COG3292">
    <property type="taxonomic scope" value="Bacteria"/>
</dbReference>
<dbReference type="InterPro" id="IPR015943">
    <property type="entry name" value="WD40/YVTN_repeat-like_dom_sf"/>
</dbReference>
<evidence type="ECO:0000259" key="10">
    <source>
        <dbReference type="PROSITE" id="PS50109"/>
    </source>
</evidence>
<evidence type="ECO:0000256" key="4">
    <source>
        <dbReference type="ARBA" id="ARBA00022679"/>
    </source>
</evidence>
<dbReference type="CDD" id="cd16917">
    <property type="entry name" value="HATPase_UhpB-NarQ-NarX-like"/>
    <property type="match status" value="1"/>
</dbReference>
<dbReference type="HOGENOM" id="CLU_308975_0_0_10"/>
<protein>
    <recommendedName>
        <fullName evidence="2">histidine kinase</fullName>
        <ecNumber evidence="2">2.7.13.3</ecNumber>
    </recommendedName>
</protein>
<evidence type="ECO:0000256" key="5">
    <source>
        <dbReference type="ARBA" id="ARBA00022741"/>
    </source>
</evidence>
<keyword evidence="9" id="KW-0472">Membrane</keyword>
<feature type="transmembrane region" description="Helical" evidence="9">
    <location>
        <begin position="726"/>
        <end position="746"/>
    </location>
</feature>
<dbReference type="EC" id="2.7.13.3" evidence="2"/>
<evidence type="ECO:0000256" key="3">
    <source>
        <dbReference type="ARBA" id="ARBA00022553"/>
    </source>
</evidence>
<dbReference type="InterPro" id="IPR050482">
    <property type="entry name" value="Sensor_HK_TwoCompSys"/>
</dbReference>
<evidence type="ECO:0000256" key="6">
    <source>
        <dbReference type="ARBA" id="ARBA00022777"/>
    </source>
</evidence>
<dbReference type="InterPro" id="IPR011110">
    <property type="entry name" value="Reg_prop"/>
</dbReference>
<dbReference type="Pfam" id="PF02518">
    <property type="entry name" value="HATPase_c"/>
    <property type="match status" value="1"/>
</dbReference>
<keyword evidence="8" id="KW-0902">Two-component regulatory system</keyword>
<dbReference type="Gene3D" id="2.60.40.10">
    <property type="entry name" value="Immunoglobulins"/>
    <property type="match status" value="1"/>
</dbReference>
<accession>I3YV47</accession>
<dbReference type="InterPro" id="IPR005467">
    <property type="entry name" value="His_kinase_dom"/>
</dbReference>
<keyword evidence="6 11" id="KW-0418">Kinase</keyword>
<sequence length="954" mass="109095">MKPLLLYLLLICFGNGVLSAQQYQFKNYKVEEGLVSNETLDMLQDSKHRIWVSTVSGISCFDGQNFTNYTIENGLASNVCFSIFEDSKERIWVGTFNKGISFIENGKVINIESEKFKNLGIVTSFLEGEDGAIYIFCVGGAAKYIDGKITVLIDSILTPEFSDFEDVAWYDNNTIYIATTGKGIFKMTLNPFKIENIYNQENGINNICYSVVVDKNKNIWVGAYGELYKIVNETLTKYKFKPEDFDKNRIHNIHLENEDQLYLSLEGNGLGIFNKKTGDLELINESKGLPTNYIYRTIKDTEGNFWMTSYGEGIIRFRDTSFKVYKKELGLPAKSAYAATYWNNEMILATDNGLLAISENKEVKTLVKDTQVKNIFVTPANTLLFTTNGDVRELSTNGSQKLIDKGYYNLLYKDEKYTFLFETERIKVLSKDATYFIKTNRSIAIVPIEDRYILCKVSGLFQTNGIKVDTIPGLNRSEHFNFRSIDPVSKNEVIAGSESKIYYIKLDDGQFQTKIYDMKRFKNLKSFKALKVDNNDLWLAGRDLFMKVDLGNLLKNDTVIAKTYKTIPNFLKNEVDFNSLFVTKDDKVLASSLDGLLVFDETAYVPLTKPPKIDLGGVHLFSEPLIDSLYRTKKGIMLPYEKNYLSFSMQAITFTYPENVYYKYRMKGLRDGDEWSQPTKDPNVVFSYLPPGAYVFEFTADNGDGLWQQNPYEYSFTITVPFWRTWIFWASVISFSTLLFFFIYYYRNKAEKKRNEAYTHNLIQGQEEERIRVARELHDSVGQKLMLLAKKTKSTGNPEMEFLATNTLEELRTISRGLHPANLERLGPTAAIINLINEVDNNTNIFFTHEIEDIDTLLSRDASLHLYRIIQEVLNNMVKHAEAKAATVTIEKKKNTIEATISDNGKGFENSEKIRTSASLGMKTLLERAKILHSKIDIKSQINKGTTVTLTIPI</sequence>
<evidence type="ECO:0000256" key="7">
    <source>
        <dbReference type="ARBA" id="ARBA00022840"/>
    </source>
</evidence>
<dbReference type="eggNOG" id="COG4585">
    <property type="taxonomic scope" value="Bacteria"/>
</dbReference>
<keyword evidence="12" id="KW-1185">Reference proteome</keyword>
<dbReference type="Gene3D" id="2.130.10.10">
    <property type="entry name" value="YVTN repeat-like/Quinoprotein amine dehydrogenase"/>
    <property type="match status" value="2"/>
</dbReference>
<keyword evidence="9" id="KW-0812">Transmembrane</keyword>
<dbReference type="Gene3D" id="1.20.5.1930">
    <property type="match status" value="1"/>
</dbReference>
<dbReference type="InterPro" id="IPR036890">
    <property type="entry name" value="HATPase_C_sf"/>
</dbReference>
<dbReference type="InterPro" id="IPR011712">
    <property type="entry name" value="Sig_transdc_His_kin_sub3_dim/P"/>
</dbReference>
<evidence type="ECO:0000256" key="8">
    <source>
        <dbReference type="ARBA" id="ARBA00023012"/>
    </source>
</evidence>
<dbReference type="STRING" id="746697.Aeqsu_1372"/>
<dbReference type="KEGG" id="asl:Aeqsu_1372"/>
<evidence type="ECO:0000256" key="1">
    <source>
        <dbReference type="ARBA" id="ARBA00000085"/>
    </source>
</evidence>
<keyword evidence="3" id="KW-0597">Phosphoprotein</keyword>
<reference evidence="11 12" key="1">
    <citation type="submission" date="2012-06" db="EMBL/GenBank/DDBJ databases">
        <title>The complete genome of Aequorivita sublithincola DSM 14238.</title>
        <authorList>
            <consortium name="US DOE Joint Genome Institute (JGI-PGF)"/>
            <person name="Lucas S."/>
            <person name="Copeland A."/>
            <person name="Lapidus A."/>
            <person name="Goodwin L."/>
            <person name="Pitluck S."/>
            <person name="Peters L."/>
            <person name="Munk A.C.C."/>
            <person name="Kyrpides N."/>
            <person name="Mavromatis K."/>
            <person name="Pagani I."/>
            <person name="Ivanova N."/>
            <person name="Ovchinnikova G."/>
            <person name="Zeytun A."/>
            <person name="Detter J.C."/>
            <person name="Han C."/>
            <person name="Land M."/>
            <person name="Hauser L."/>
            <person name="Markowitz V."/>
            <person name="Cheng J.-F."/>
            <person name="Hugenholtz P."/>
            <person name="Woyke T."/>
            <person name="Wu D."/>
            <person name="Tindall B."/>
            <person name="Faehnrich R."/>
            <person name="Brambilla E."/>
            <person name="Klenk H.-P."/>
            <person name="Eisen J.A."/>
        </authorList>
    </citation>
    <scope>NUCLEOTIDE SEQUENCE [LARGE SCALE GENOMIC DNA]</scope>
    <source>
        <strain evidence="12">DSM 14238 / LMG 21431 / ACAM 643 / 9-3</strain>
    </source>
</reference>
<keyword evidence="4" id="KW-0808">Transferase</keyword>
<evidence type="ECO:0000256" key="2">
    <source>
        <dbReference type="ARBA" id="ARBA00012438"/>
    </source>
</evidence>
<keyword evidence="9" id="KW-1133">Transmembrane helix</keyword>
<dbReference type="GO" id="GO:0016020">
    <property type="term" value="C:membrane"/>
    <property type="evidence" value="ECO:0007669"/>
    <property type="project" value="InterPro"/>
</dbReference>
<keyword evidence="5" id="KW-0547">Nucleotide-binding</keyword>
<dbReference type="AlphaFoldDB" id="I3YV47"/>
<dbReference type="Gene3D" id="3.30.565.10">
    <property type="entry name" value="Histidine kinase-like ATPase, C-terminal domain"/>
    <property type="match status" value="1"/>
</dbReference>
<dbReference type="Pfam" id="PF07495">
    <property type="entry name" value="Y_Y_Y"/>
    <property type="match status" value="1"/>
</dbReference>
<evidence type="ECO:0000313" key="11">
    <source>
        <dbReference type="EMBL" id="AFL80865.1"/>
    </source>
</evidence>
<evidence type="ECO:0000313" key="12">
    <source>
        <dbReference type="Proteomes" id="UP000006049"/>
    </source>
</evidence>
<name>I3YV47_AEQSU</name>
<dbReference type="SUPFAM" id="SSF55874">
    <property type="entry name" value="ATPase domain of HSP90 chaperone/DNA topoisomerase II/histidine kinase"/>
    <property type="match status" value="1"/>
</dbReference>
<dbReference type="SUPFAM" id="SSF63829">
    <property type="entry name" value="Calcium-dependent phosphotriesterase"/>
    <property type="match status" value="1"/>
</dbReference>
<dbReference type="PANTHER" id="PTHR24421">
    <property type="entry name" value="NITRATE/NITRITE SENSOR PROTEIN NARX-RELATED"/>
    <property type="match status" value="1"/>
</dbReference>
<comment type="catalytic activity">
    <reaction evidence="1">
        <text>ATP + protein L-histidine = ADP + protein N-phospho-L-histidine.</text>
        <dbReference type="EC" id="2.7.13.3"/>
    </reaction>
</comment>
<dbReference type="EMBL" id="CP003280">
    <property type="protein sequence ID" value="AFL80865.1"/>
    <property type="molecule type" value="Genomic_DNA"/>
</dbReference>
<dbReference type="GO" id="GO:0046983">
    <property type="term" value="F:protein dimerization activity"/>
    <property type="evidence" value="ECO:0007669"/>
    <property type="project" value="InterPro"/>
</dbReference>
<gene>
    <name evidence="11" type="ordered locus">Aeqsu_1372</name>
</gene>
<dbReference type="Pfam" id="PF07494">
    <property type="entry name" value="Reg_prop"/>
    <property type="match status" value="1"/>
</dbReference>
<dbReference type="InterPro" id="IPR011123">
    <property type="entry name" value="Y_Y_Y"/>
</dbReference>
<dbReference type="InterPro" id="IPR013783">
    <property type="entry name" value="Ig-like_fold"/>
</dbReference>
<dbReference type="Proteomes" id="UP000006049">
    <property type="component" value="Chromosome"/>
</dbReference>
<dbReference type="PROSITE" id="PS50109">
    <property type="entry name" value="HIS_KIN"/>
    <property type="match status" value="1"/>
</dbReference>
<dbReference type="PANTHER" id="PTHR24421:SF10">
    <property type="entry name" value="NITRATE_NITRITE SENSOR PROTEIN NARQ"/>
    <property type="match status" value="1"/>
</dbReference>
<dbReference type="OrthoDB" id="9778366at2"/>
<dbReference type="InterPro" id="IPR003594">
    <property type="entry name" value="HATPase_dom"/>
</dbReference>
<dbReference type="GO" id="GO:0005524">
    <property type="term" value="F:ATP binding"/>
    <property type="evidence" value="ECO:0007669"/>
    <property type="project" value="UniProtKB-KW"/>
</dbReference>
<evidence type="ECO:0000256" key="9">
    <source>
        <dbReference type="SAM" id="Phobius"/>
    </source>
</evidence>